<sequence length="437" mass="46554">MVRPGERLSLAHTLSYAAPGVAIKALTLPLIAYLPPLYASLPGLSLATVGVVFMLARMWDIFTDPIAGAIMDRSRPPLGRRKFWIALATPALMATVWPLFNPPQTANAIHLGGLLFLFYVAWTLLTIAHAAWPADLTPDSGDRTRLIAWREWAGVLGMVAVLAAPILVLGGGAPLEQQLRTMGGLLLLVAPLTIVPSLVILPRLETQDQKSKPDLSGAWRLIQESPPMRRLLTSDLLSGCAYAANSATSFFIMSQYLSVGEHYSAIMLCFMLAMILGIPAFLKLSLWKGPQFSFALAMIGAAAASIGFAFAPAGNVLAAMALNAALGFCTGGYQFNLNTEMVRLADNDRQTSGQDRVSLHLALLAMTNKLGYALAVGVVYLLLQSFSGAQGAKVELSPFALVGLGLATPAALFLGAAWTLRANGLRSEKQEVPLKSG</sequence>
<dbReference type="GO" id="GO:0008643">
    <property type="term" value="P:carbohydrate transport"/>
    <property type="evidence" value="ECO:0007669"/>
    <property type="project" value="InterPro"/>
</dbReference>
<dbReference type="SUPFAM" id="SSF103473">
    <property type="entry name" value="MFS general substrate transporter"/>
    <property type="match status" value="1"/>
</dbReference>
<dbReference type="EMBL" id="CP029479">
    <property type="protein sequence ID" value="AWM77505.1"/>
    <property type="molecule type" value="Genomic_DNA"/>
</dbReference>
<evidence type="ECO:0000313" key="4">
    <source>
        <dbReference type="Proteomes" id="UP000247763"/>
    </source>
</evidence>
<dbReference type="PANTHER" id="PTHR11328">
    <property type="entry name" value="MAJOR FACILITATOR SUPERFAMILY DOMAIN-CONTAINING PROTEIN"/>
    <property type="match status" value="1"/>
</dbReference>
<dbReference type="Gene3D" id="1.20.1250.20">
    <property type="entry name" value="MFS general substrate transporter like domains"/>
    <property type="match status" value="2"/>
</dbReference>
<feature type="transmembrane region" description="Helical" evidence="2">
    <location>
        <begin position="236"/>
        <end position="257"/>
    </location>
</feature>
<dbReference type="AlphaFoldDB" id="A0A2Z3HRV0"/>
<evidence type="ECO:0000256" key="2">
    <source>
        <dbReference type="SAM" id="Phobius"/>
    </source>
</evidence>
<feature type="transmembrane region" description="Helical" evidence="2">
    <location>
        <begin position="83"/>
        <end position="100"/>
    </location>
</feature>
<evidence type="ECO:0000256" key="1">
    <source>
        <dbReference type="ARBA" id="ARBA00009617"/>
    </source>
</evidence>
<keyword evidence="2" id="KW-0812">Transmembrane</keyword>
<dbReference type="OrthoDB" id="9764596at2"/>
<dbReference type="InterPro" id="IPR039672">
    <property type="entry name" value="MFS_2"/>
</dbReference>
<name>A0A2Z3HRV0_9CAUL</name>
<feature type="transmembrane region" description="Helical" evidence="2">
    <location>
        <begin position="357"/>
        <end position="383"/>
    </location>
</feature>
<evidence type="ECO:0000313" key="3">
    <source>
        <dbReference type="EMBL" id="AWM77505.1"/>
    </source>
</evidence>
<dbReference type="KEGG" id="phb:HYN04_06835"/>
<reference evidence="4" key="1">
    <citation type="submission" date="2018-05" db="EMBL/GenBank/DDBJ databases">
        <title>Genome sequencing of Phenylobacterium sp. HYN0004.</title>
        <authorList>
            <person name="Yi H."/>
            <person name="Baek C."/>
        </authorList>
    </citation>
    <scope>NUCLEOTIDE SEQUENCE [LARGE SCALE GENOMIC DNA]</scope>
    <source>
        <strain evidence="4">HYN0004</strain>
    </source>
</reference>
<feature type="transmembrane region" description="Helical" evidence="2">
    <location>
        <begin position="317"/>
        <end position="336"/>
    </location>
</feature>
<comment type="similarity">
    <text evidence="1">Belongs to the sodium:galactoside symporter (TC 2.A.2) family.</text>
</comment>
<keyword evidence="2" id="KW-1133">Transmembrane helix</keyword>
<keyword evidence="4" id="KW-1185">Reference proteome</keyword>
<dbReference type="GO" id="GO:0015293">
    <property type="term" value="F:symporter activity"/>
    <property type="evidence" value="ECO:0007669"/>
    <property type="project" value="InterPro"/>
</dbReference>
<feature type="transmembrane region" description="Helical" evidence="2">
    <location>
        <begin position="263"/>
        <end position="282"/>
    </location>
</feature>
<feature type="transmembrane region" description="Helical" evidence="2">
    <location>
        <begin position="294"/>
        <end position="311"/>
    </location>
</feature>
<dbReference type="Proteomes" id="UP000247763">
    <property type="component" value="Chromosome"/>
</dbReference>
<keyword evidence="2" id="KW-0472">Membrane</keyword>
<organism evidence="3 4">
    <name type="scientific">Phenylobacterium parvum</name>
    <dbReference type="NCBI Taxonomy" id="2201350"/>
    <lineage>
        <taxon>Bacteria</taxon>
        <taxon>Pseudomonadati</taxon>
        <taxon>Pseudomonadota</taxon>
        <taxon>Alphaproteobacteria</taxon>
        <taxon>Caulobacterales</taxon>
        <taxon>Caulobacteraceae</taxon>
        <taxon>Phenylobacterium</taxon>
    </lineage>
</organism>
<accession>A0A2Z3HRV0</accession>
<gene>
    <name evidence="3" type="ORF">HYN04_06835</name>
</gene>
<proteinExistence type="inferred from homology"/>
<feature type="transmembrane region" description="Helical" evidence="2">
    <location>
        <begin position="152"/>
        <end position="175"/>
    </location>
</feature>
<feature type="transmembrane region" description="Helical" evidence="2">
    <location>
        <begin position="181"/>
        <end position="201"/>
    </location>
</feature>
<dbReference type="PANTHER" id="PTHR11328:SF24">
    <property type="entry name" value="MAJOR FACILITATOR SUPERFAMILY (MFS) PROFILE DOMAIN-CONTAINING PROTEIN"/>
    <property type="match status" value="1"/>
</dbReference>
<dbReference type="GO" id="GO:0005886">
    <property type="term" value="C:plasma membrane"/>
    <property type="evidence" value="ECO:0007669"/>
    <property type="project" value="TreeGrafter"/>
</dbReference>
<protein>
    <recommendedName>
        <fullName evidence="5">MFS transporter</fullName>
    </recommendedName>
</protein>
<feature type="transmembrane region" description="Helical" evidence="2">
    <location>
        <begin position="112"/>
        <end position="132"/>
    </location>
</feature>
<dbReference type="Pfam" id="PF13347">
    <property type="entry name" value="MFS_2"/>
    <property type="match status" value="1"/>
</dbReference>
<dbReference type="InterPro" id="IPR036259">
    <property type="entry name" value="MFS_trans_sf"/>
</dbReference>
<evidence type="ECO:0008006" key="5">
    <source>
        <dbReference type="Google" id="ProtNLM"/>
    </source>
</evidence>
<feature type="transmembrane region" description="Helical" evidence="2">
    <location>
        <begin position="399"/>
        <end position="420"/>
    </location>
</feature>